<dbReference type="InterPro" id="IPR001173">
    <property type="entry name" value="Glyco_trans_2-like"/>
</dbReference>
<comment type="caution">
    <text evidence="2">The sequence shown here is derived from an EMBL/GenBank/DDBJ whole genome shotgun (WGS) entry which is preliminary data.</text>
</comment>
<evidence type="ECO:0000259" key="1">
    <source>
        <dbReference type="Pfam" id="PF00535"/>
    </source>
</evidence>
<feature type="domain" description="Glycosyltransferase 2-like" evidence="1">
    <location>
        <begin position="3"/>
        <end position="120"/>
    </location>
</feature>
<dbReference type="SUPFAM" id="SSF53448">
    <property type="entry name" value="Nucleotide-diphospho-sugar transferases"/>
    <property type="match status" value="1"/>
</dbReference>
<dbReference type="CDD" id="cd06433">
    <property type="entry name" value="GT_2_WfgS_like"/>
    <property type="match status" value="1"/>
</dbReference>
<evidence type="ECO:0000313" key="2">
    <source>
        <dbReference type="EMBL" id="KUK46272.1"/>
    </source>
</evidence>
<evidence type="ECO:0000313" key="3">
    <source>
        <dbReference type="Proteomes" id="UP000064249"/>
    </source>
</evidence>
<dbReference type="EMBL" id="LGFU01000046">
    <property type="protein sequence ID" value="KUK46272.1"/>
    <property type="molecule type" value="Genomic_DNA"/>
</dbReference>
<accession>A0A117LGR7</accession>
<name>A0A117LGR7_9CHLR</name>
<protein>
    <submittedName>
        <fullName evidence="2">Putative glycosyltransferase</fullName>
    </submittedName>
</protein>
<proteinExistence type="predicted"/>
<dbReference type="Gene3D" id="3.90.550.10">
    <property type="entry name" value="Spore Coat Polysaccharide Biosynthesis Protein SpsA, Chain A"/>
    <property type="match status" value="1"/>
</dbReference>
<reference evidence="2 3" key="1">
    <citation type="journal article" date="2015" name="MBio">
        <title>Genome-Resolved Metagenomic Analysis Reveals Roles for Candidate Phyla and Other Microbial Community Members in Biogeochemical Transformations in Oil Reservoirs.</title>
        <authorList>
            <person name="Hu P."/>
            <person name="Tom L."/>
            <person name="Singh A."/>
            <person name="Thomas B.C."/>
            <person name="Baker B.J."/>
            <person name="Piceno Y.M."/>
            <person name="Andersen G.L."/>
            <person name="Banfield J.F."/>
        </authorList>
    </citation>
    <scope>NUCLEOTIDE SEQUENCE [LARGE SCALE GENOMIC DNA]</scope>
    <source>
        <strain evidence="2">46_16</strain>
    </source>
</reference>
<dbReference type="AlphaFoldDB" id="A0A117LGR7"/>
<dbReference type="Proteomes" id="UP000064249">
    <property type="component" value="Unassembled WGS sequence"/>
</dbReference>
<dbReference type="GO" id="GO:0016740">
    <property type="term" value="F:transferase activity"/>
    <property type="evidence" value="ECO:0007669"/>
    <property type="project" value="UniProtKB-KW"/>
</dbReference>
<dbReference type="InterPro" id="IPR029044">
    <property type="entry name" value="Nucleotide-diphossugar_trans"/>
</dbReference>
<sequence>MLSVLCQDYPNIEYIVIDGGSTDGSQEIIRKYKDRLAYWTSEKDRGQADAINKGFQRASGEIVAWINSDDMYYQCDVVSQAAAVLTADPTLGMVYGNGVMVDGEGYLLDWHPYRQYSLADLLAFNVLLQPAVFMRRSALEKAGYLRAESHLILDHELWVRIAANYPIHHVDAYWAVERTHEDAKTIAQAENFVDEAFAFIEDLRTKPAFASVFEDHHQKIRAGLHVFSARRLIDSGKPKAALRHFKYAWQIEPKSVLSVWYKWLQALGGAIGLQGVFLKYREIRRKLQHKRKKLVVHNNNIYWE</sequence>
<dbReference type="PANTHER" id="PTHR22916:SF65">
    <property type="entry name" value="SLR1065 PROTEIN"/>
    <property type="match status" value="1"/>
</dbReference>
<gene>
    <name evidence="2" type="ORF">XD73_0852</name>
</gene>
<dbReference type="Pfam" id="PF00535">
    <property type="entry name" value="Glycos_transf_2"/>
    <property type="match status" value="1"/>
</dbReference>
<dbReference type="PANTHER" id="PTHR22916">
    <property type="entry name" value="GLYCOSYLTRANSFERASE"/>
    <property type="match status" value="1"/>
</dbReference>
<organism evidence="2 3">
    <name type="scientific">Anaerolinea thermophila</name>
    <dbReference type="NCBI Taxonomy" id="167964"/>
    <lineage>
        <taxon>Bacteria</taxon>
        <taxon>Bacillati</taxon>
        <taxon>Chloroflexota</taxon>
        <taxon>Anaerolineae</taxon>
        <taxon>Anaerolineales</taxon>
        <taxon>Anaerolineaceae</taxon>
        <taxon>Anaerolinea</taxon>
    </lineage>
</organism>
<keyword evidence="2" id="KW-0808">Transferase</keyword>